<reference evidence="2" key="1">
    <citation type="submission" date="2024-01" db="EMBL/GenBank/DDBJ databases">
        <authorList>
            <person name="Webb A."/>
        </authorList>
    </citation>
    <scope>NUCLEOTIDE SEQUENCE</scope>
    <source>
        <strain evidence="2">Pm1</strain>
    </source>
</reference>
<evidence type="ECO:0000313" key="3">
    <source>
        <dbReference type="Proteomes" id="UP001162060"/>
    </source>
</evidence>
<gene>
    <name evidence="2" type="ORF">PM001_LOCUS18110</name>
</gene>
<feature type="region of interest" description="Disordered" evidence="1">
    <location>
        <begin position="39"/>
        <end position="59"/>
    </location>
</feature>
<evidence type="ECO:0000256" key="1">
    <source>
        <dbReference type="SAM" id="MobiDB-lite"/>
    </source>
</evidence>
<proteinExistence type="predicted"/>
<name>A0AAV1UEZ0_9STRA</name>
<dbReference type="Proteomes" id="UP001162060">
    <property type="component" value="Unassembled WGS sequence"/>
</dbReference>
<feature type="region of interest" description="Disordered" evidence="1">
    <location>
        <begin position="1"/>
        <end position="20"/>
    </location>
</feature>
<dbReference type="AlphaFoldDB" id="A0AAV1UEZ0"/>
<accession>A0AAV1UEZ0</accession>
<comment type="caution">
    <text evidence="2">The sequence shown here is derived from an EMBL/GenBank/DDBJ whole genome shotgun (WGS) entry which is preliminary data.</text>
</comment>
<evidence type="ECO:0000313" key="2">
    <source>
        <dbReference type="EMBL" id="CAK7932960.1"/>
    </source>
</evidence>
<dbReference type="EMBL" id="CAKLBY020000193">
    <property type="protein sequence ID" value="CAK7932960.1"/>
    <property type="molecule type" value="Genomic_DNA"/>
</dbReference>
<sequence>MDLREGKFSSELSLDSKISDVMPPRSAEQVNLALAVSAPGDPEAQGVAFGLDAPSDSPE</sequence>
<organism evidence="2 3">
    <name type="scientific">Peronospora matthiolae</name>
    <dbReference type="NCBI Taxonomy" id="2874970"/>
    <lineage>
        <taxon>Eukaryota</taxon>
        <taxon>Sar</taxon>
        <taxon>Stramenopiles</taxon>
        <taxon>Oomycota</taxon>
        <taxon>Peronosporomycetes</taxon>
        <taxon>Peronosporales</taxon>
        <taxon>Peronosporaceae</taxon>
        <taxon>Peronospora</taxon>
    </lineage>
</organism>
<protein>
    <submittedName>
        <fullName evidence="2">Uncharacterized protein</fullName>
    </submittedName>
</protein>